<dbReference type="GO" id="GO:0004521">
    <property type="term" value="F:RNA endonuclease activity"/>
    <property type="evidence" value="ECO:0007669"/>
    <property type="project" value="InterPro"/>
</dbReference>
<evidence type="ECO:0008006" key="9">
    <source>
        <dbReference type="Google" id="ProtNLM"/>
    </source>
</evidence>
<proteinExistence type="inferred from homology"/>
<evidence type="ECO:0000256" key="3">
    <source>
        <dbReference type="ARBA" id="ARBA00022759"/>
    </source>
</evidence>
<gene>
    <name evidence="8" type="ORF">METZ01_LOCUS16515</name>
</gene>
<reference evidence="8" key="1">
    <citation type="submission" date="2018-05" db="EMBL/GenBank/DDBJ databases">
        <authorList>
            <person name="Lanie J.A."/>
            <person name="Ng W.-L."/>
            <person name="Kazmierczak K.M."/>
            <person name="Andrzejewski T.M."/>
            <person name="Davidsen T.M."/>
            <person name="Wayne K.J."/>
            <person name="Tettelin H."/>
            <person name="Glass J.I."/>
            <person name="Rusch D."/>
            <person name="Podicherti R."/>
            <person name="Tsui H.-C.T."/>
            <person name="Winkler M.E."/>
        </authorList>
    </citation>
    <scope>NUCLEOTIDE SEQUENCE</scope>
</reference>
<evidence type="ECO:0000256" key="2">
    <source>
        <dbReference type="ARBA" id="ARBA00022722"/>
    </source>
</evidence>
<feature type="domain" description="Endoribonuclease YicC-like N-terminal" evidence="6">
    <location>
        <begin position="2"/>
        <end position="152"/>
    </location>
</feature>
<keyword evidence="2" id="KW-0540">Nuclease</keyword>
<dbReference type="InterPro" id="IPR013551">
    <property type="entry name" value="YicC-like_C"/>
</dbReference>
<dbReference type="GO" id="GO:0016787">
    <property type="term" value="F:hydrolase activity"/>
    <property type="evidence" value="ECO:0007669"/>
    <property type="project" value="UniProtKB-KW"/>
</dbReference>
<evidence type="ECO:0000256" key="1">
    <source>
        <dbReference type="ARBA" id="ARBA00001968"/>
    </source>
</evidence>
<protein>
    <recommendedName>
        <fullName evidence="9">YicC family protein</fullName>
    </recommendedName>
</protein>
<dbReference type="NCBIfam" id="TIGR00255">
    <property type="entry name" value="YicC/YloC family endoribonuclease"/>
    <property type="match status" value="1"/>
</dbReference>
<sequence length="288" mass="32487">MIRSMTGFGSASVTDGGVTVSVEIRSLNNRFLDFRFRLPKQLEGLEDQMNSRLRQSCDRGRITVAVSLELSNGSANGTPKLDRERFESYKDLTDQISREYSFDLKLTDLMDMRDLLVSQEPVEISDDAVLSVLDDALSQLNEMREKEGGTLATDIQSRVAKMDKILEKVRQMVEKNSKNLNQKYREKIEALLNSASVDESRITMEAAVLAEKADVTEECVRCASHFEQIRNLVEGDEPAGKRLNFLLQEVVREINTIGSKSADLSVINYVVDLKEEAEKIKEQAQNIL</sequence>
<comment type="cofactor">
    <cofactor evidence="1">
        <name>a divalent metal cation</name>
        <dbReference type="ChEBI" id="CHEBI:60240"/>
    </cofactor>
</comment>
<feature type="domain" description="Endoribonuclease YicC-like C-terminal" evidence="7">
    <location>
        <begin position="170"/>
        <end position="287"/>
    </location>
</feature>
<accession>A0A381P9N8</accession>
<keyword evidence="3" id="KW-0255">Endonuclease</keyword>
<dbReference type="InterPro" id="IPR013527">
    <property type="entry name" value="YicC-like_N"/>
</dbReference>
<dbReference type="Pfam" id="PF03755">
    <property type="entry name" value="YicC-like_N"/>
    <property type="match status" value="1"/>
</dbReference>
<evidence type="ECO:0000259" key="7">
    <source>
        <dbReference type="Pfam" id="PF08340"/>
    </source>
</evidence>
<dbReference type="EMBL" id="UINC01000921">
    <property type="protein sequence ID" value="SUZ63661.1"/>
    <property type="molecule type" value="Genomic_DNA"/>
</dbReference>
<evidence type="ECO:0000256" key="4">
    <source>
        <dbReference type="ARBA" id="ARBA00022801"/>
    </source>
</evidence>
<evidence type="ECO:0000313" key="8">
    <source>
        <dbReference type="EMBL" id="SUZ63661.1"/>
    </source>
</evidence>
<comment type="similarity">
    <text evidence="5">Belongs to the YicC/YloC family.</text>
</comment>
<dbReference type="InterPro" id="IPR005229">
    <property type="entry name" value="YicC/YloC-like"/>
</dbReference>
<dbReference type="PANTHER" id="PTHR30636:SF3">
    <property type="entry name" value="UPF0701 PROTEIN YICC"/>
    <property type="match status" value="1"/>
</dbReference>
<organism evidence="8">
    <name type="scientific">marine metagenome</name>
    <dbReference type="NCBI Taxonomy" id="408172"/>
    <lineage>
        <taxon>unclassified sequences</taxon>
        <taxon>metagenomes</taxon>
        <taxon>ecological metagenomes</taxon>
    </lineage>
</organism>
<evidence type="ECO:0000259" key="6">
    <source>
        <dbReference type="Pfam" id="PF03755"/>
    </source>
</evidence>
<dbReference type="PANTHER" id="PTHR30636">
    <property type="entry name" value="UPF0701 PROTEIN YICC"/>
    <property type="match status" value="1"/>
</dbReference>
<name>A0A381P9N8_9ZZZZ</name>
<dbReference type="AlphaFoldDB" id="A0A381P9N8"/>
<keyword evidence="4" id="KW-0378">Hydrolase</keyword>
<evidence type="ECO:0000256" key="5">
    <source>
        <dbReference type="ARBA" id="ARBA00035648"/>
    </source>
</evidence>
<dbReference type="Pfam" id="PF08340">
    <property type="entry name" value="YicC-like_C"/>
    <property type="match status" value="1"/>
</dbReference>